<evidence type="ECO:0000313" key="3">
    <source>
        <dbReference type="Proteomes" id="UP001595884"/>
    </source>
</evidence>
<organism evidence="2 3">
    <name type="scientific">Glutamicibacter bergerei</name>
    <dbReference type="NCBI Taxonomy" id="256702"/>
    <lineage>
        <taxon>Bacteria</taxon>
        <taxon>Bacillati</taxon>
        <taxon>Actinomycetota</taxon>
        <taxon>Actinomycetes</taxon>
        <taxon>Micrococcales</taxon>
        <taxon>Micrococcaceae</taxon>
        <taxon>Glutamicibacter</taxon>
    </lineage>
</organism>
<keyword evidence="1" id="KW-0732">Signal</keyword>
<sequence>MRKNGITKTRKSLALAAAAGVAVAMAAVAAPAQAATQNVDGVSLTWGLNLETGAGAFNGDCNYLSAGVAGNTGSSRAWTEADNFYKPSDGNVSIIKASADGGTTAASWATRCLTATGGKVSPIGTSNVSHNEVVFSEGEGTIDVATNTANVSWEGSFTSVFYGGLFYWSASNPTLTVNADGSAQLKATLSGFGASMDDTSVWEPLTPKVATLANLKGVDVTEDGFVVTPEYAGVKLPAEFGQQTGSAGLGSFPVDFVEYQNLTGASSYWFSSGGSADARKVATPLSIGWTADAVEEPTDPEVPVEDSNDKNIDVEVKVPESEGPTDPTDPTDPEKKEFKWEIEDGSTSLGTASQNAAGFVANGTLPAVTVTDTRDVTNGWSLTGKASAFTAGANKFAASALGWSPAGSGTENVVKLGTPVLPGSGAGLSASSVLASATGASTATLSTGIQLLAPTDAPAGDYTSTLTITAIQK</sequence>
<name>A0ABV9MS94_9MICC</name>
<evidence type="ECO:0000256" key="1">
    <source>
        <dbReference type="SAM" id="SignalP"/>
    </source>
</evidence>
<evidence type="ECO:0008006" key="4">
    <source>
        <dbReference type="Google" id="ProtNLM"/>
    </source>
</evidence>
<accession>A0ABV9MS94</accession>
<protein>
    <recommendedName>
        <fullName evidence="4">Htaa domain-containing protein</fullName>
    </recommendedName>
</protein>
<feature type="chain" id="PRO_5047303735" description="Htaa domain-containing protein" evidence="1">
    <location>
        <begin position="35"/>
        <end position="473"/>
    </location>
</feature>
<feature type="signal peptide" evidence="1">
    <location>
        <begin position="1"/>
        <end position="34"/>
    </location>
</feature>
<proteinExistence type="predicted"/>
<keyword evidence="3" id="KW-1185">Reference proteome</keyword>
<dbReference type="RefSeq" id="WP_346059179.1">
    <property type="nucleotide sequence ID" value="NZ_BAAAVQ010000034.1"/>
</dbReference>
<evidence type="ECO:0000313" key="2">
    <source>
        <dbReference type="EMBL" id="MFC4718034.1"/>
    </source>
</evidence>
<comment type="caution">
    <text evidence="2">The sequence shown here is derived from an EMBL/GenBank/DDBJ whole genome shotgun (WGS) entry which is preliminary data.</text>
</comment>
<dbReference type="InterPro" id="IPR006311">
    <property type="entry name" value="TAT_signal"/>
</dbReference>
<reference evidence="3" key="1">
    <citation type="journal article" date="2019" name="Int. J. Syst. Evol. Microbiol.">
        <title>The Global Catalogue of Microorganisms (GCM) 10K type strain sequencing project: providing services to taxonomists for standard genome sequencing and annotation.</title>
        <authorList>
            <consortium name="The Broad Institute Genomics Platform"/>
            <consortium name="The Broad Institute Genome Sequencing Center for Infectious Disease"/>
            <person name="Wu L."/>
            <person name="Ma J."/>
        </authorList>
    </citation>
    <scope>NUCLEOTIDE SEQUENCE [LARGE SCALE GENOMIC DNA]</scope>
    <source>
        <strain evidence="3">CGMCC 1.12849</strain>
    </source>
</reference>
<dbReference type="Proteomes" id="UP001595884">
    <property type="component" value="Unassembled WGS sequence"/>
</dbReference>
<dbReference type="PROSITE" id="PS51318">
    <property type="entry name" value="TAT"/>
    <property type="match status" value="1"/>
</dbReference>
<dbReference type="EMBL" id="JBHSHE010000091">
    <property type="protein sequence ID" value="MFC4718034.1"/>
    <property type="molecule type" value="Genomic_DNA"/>
</dbReference>
<gene>
    <name evidence="2" type="ORF">ACFO7V_18090</name>
</gene>